<dbReference type="Proteomes" id="UP000663823">
    <property type="component" value="Unassembled WGS sequence"/>
</dbReference>
<evidence type="ECO:0000256" key="1">
    <source>
        <dbReference type="ARBA" id="ARBA00001962"/>
    </source>
</evidence>
<evidence type="ECO:0008006" key="5">
    <source>
        <dbReference type="Google" id="ProtNLM"/>
    </source>
</evidence>
<dbReference type="SUPFAM" id="SSF51197">
    <property type="entry name" value="Clavaminate synthase-like"/>
    <property type="match status" value="1"/>
</dbReference>
<dbReference type="InterPro" id="IPR008775">
    <property type="entry name" value="Phytyl_CoA_dOase-like"/>
</dbReference>
<sequence length="256" mass="28957">MNNAIDRAIKKRDEKMHQMINSNNTTPEDDGLILCSTDGNKYMEQIVRGIRSFLLNRIDFTSYFISAVLGENVYYTHSEIVVKRGQGKNDSSKKTAFSWHQDSGYVPYEHTPYLSCWCALTEMTSNNGTISVLPAERNPSADENHKIRWFGKARPSSETKFPSYAHRPDDSSPDLLGYFGNDPGVEVVCPAGSIVVFSSLTLHCSSPNRSDSLRSAYNVQYAPVPLMSEDQKSFRHKADPFIIQSKTDEELKKWQL</sequence>
<proteinExistence type="predicted"/>
<evidence type="ECO:0000313" key="3">
    <source>
        <dbReference type="EMBL" id="CAF4025673.1"/>
    </source>
</evidence>
<dbReference type="AlphaFoldDB" id="A0A819Q4P2"/>
<dbReference type="Gene3D" id="2.60.120.620">
    <property type="entry name" value="q2cbj1_9rhob like domain"/>
    <property type="match status" value="1"/>
</dbReference>
<name>A0A819Q4P2_9BILA</name>
<evidence type="ECO:0000313" key="4">
    <source>
        <dbReference type="Proteomes" id="UP000663823"/>
    </source>
</evidence>
<dbReference type="PANTHER" id="PTHR20883:SF46">
    <property type="entry name" value="PHYTANOYL-COA HYDROXYLASE"/>
    <property type="match status" value="1"/>
</dbReference>
<organism evidence="3 4">
    <name type="scientific">Rotaria sordida</name>
    <dbReference type="NCBI Taxonomy" id="392033"/>
    <lineage>
        <taxon>Eukaryota</taxon>
        <taxon>Metazoa</taxon>
        <taxon>Spiralia</taxon>
        <taxon>Gnathifera</taxon>
        <taxon>Rotifera</taxon>
        <taxon>Eurotatoria</taxon>
        <taxon>Bdelloidea</taxon>
        <taxon>Philodinida</taxon>
        <taxon>Philodinidae</taxon>
        <taxon>Rotaria</taxon>
    </lineage>
</organism>
<gene>
    <name evidence="2" type="ORF">FNK824_LOCUS5019</name>
    <name evidence="3" type="ORF">OTI717_LOCUS30356</name>
</gene>
<dbReference type="EMBL" id="CAJOBE010000388">
    <property type="protein sequence ID" value="CAF3632938.1"/>
    <property type="molecule type" value="Genomic_DNA"/>
</dbReference>
<evidence type="ECO:0000313" key="2">
    <source>
        <dbReference type="EMBL" id="CAF3632938.1"/>
    </source>
</evidence>
<reference evidence="3" key="1">
    <citation type="submission" date="2021-02" db="EMBL/GenBank/DDBJ databases">
        <authorList>
            <person name="Nowell W R."/>
        </authorList>
    </citation>
    <scope>NUCLEOTIDE SEQUENCE</scope>
</reference>
<comment type="caution">
    <text evidence="3">The sequence shown here is derived from an EMBL/GenBank/DDBJ whole genome shotgun (WGS) entry which is preliminary data.</text>
</comment>
<dbReference type="EMBL" id="CAJOAX010008100">
    <property type="protein sequence ID" value="CAF4025673.1"/>
    <property type="molecule type" value="Genomic_DNA"/>
</dbReference>
<dbReference type="Pfam" id="PF05721">
    <property type="entry name" value="PhyH"/>
    <property type="match status" value="1"/>
</dbReference>
<dbReference type="Proteomes" id="UP000663874">
    <property type="component" value="Unassembled WGS sequence"/>
</dbReference>
<accession>A0A819Q4P2</accession>
<comment type="cofactor">
    <cofactor evidence="1">
        <name>Fe cation</name>
        <dbReference type="ChEBI" id="CHEBI:24875"/>
    </cofactor>
</comment>
<dbReference type="PANTHER" id="PTHR20883">
    <property type="entry name" value="PHYTANOYL-COA DIOXYGENASE DOMAIN CONTAINING 1"/>
    <property type="match status" value="1"/>
</dbReference>
<protein>
    <recommendedName>
        <fullName evidence="5">Phytanoyl-CoA dioxygenase</fullName>
    </recommendedName>
</protein>